<reference evidence="1 2" key="1">
    <citation type="journal article" date="2025" name="Anaerobe">
        <title>Description of Anaerococcus kampingiae sp. nov., Anaerococcus groningensis sp. nov., Anaerococcus martiniensis sp. nov., and Anaerococcus cruorum sp. nov., isolated from human clinical specimens.</title>
        <authorList>
            <person name="Boiten K.E."/>
            <person name="Meijer J."/>
            <person name="van Wezel E.M."/>
            <person name="Veloo A.C.M."/>
        </authorList>
    </citation>
    <scope>NUCLEOTIDE SEQUENCE [LARGE SCALE GENOMIC DNA]</scope>
    <source>
        <strain evidence="1 2">ENR0874</strain>
    </source>
</reference>
<sequence>MKDRKPINLSWLVEKWTLIDEDSYLKNMWLNTESLDFIRINQEIQTREDIVKSYIDIDDDVEHYILMPGKDEIDGSDIRDAFISSLGKRDRDAFIDNAEFIAPAAEFLDTVYELGLESEWNEFRDKVAADVLLNWAEEEGLSINKDMETININKIL</sequence>
<protein>
    <submittedName>
        <fullName evidence="1">Acyl carrier protein</fullName>
    </submittedName>
</protein>
<gene>
    <name evidence="1" type="ORF">ACCQ42_00630</name>
</gene>
<proteinExistence type="predicted"/>
<dbReference type="EMBL" id="JBGMEF010000003">
    <property type="protein sequence ID" value="MFO3666290.1"/>
    <property type="molecule type" value="Genomic_DNA"/>
</dbReference>
<evidence type="ECO:0000313" key="1">
    <source>
        <dbReference type="EMBL" id="MFO3666290.1"/>
    </source>
</evidence>
<dbReference type="RefSeq" id="WP_106460729.1">
    <property type="nucleotide sequence ID" value="NZ_JBGMEF010000003.1"/>
</dbReference>
<keyword evidence="2" id="KW-1185">Reference proteome</keyword>
<name>A0ABW9MAE8_9FIRM</name>
<dbReference type="Proteomes" id="UP001637994">
    <property type="component" value="Unassembled WGS sequence"/>
</dbReference>
<accession>A0ABW9MAE8</accession>
<organism evidence="1 2">
    <name type="scientific">Anaerococcus kampingae</name>
    <dbReference type="NCBI Taxonomy" id="3115614"/>
    <lineage>
        <taxon>Bacteria</taxon>
        <taxon>Bacillati</taxon>
        <taxon>Bacillota</taxon>
        <taxon>Tissierellia</taxon>
        <taxon>Tissierellales</taxon>
        <taxon>Peptoniphilaceae</taxon>
        <taxon>Anaerococcus</taxon>
    </lineage>
</organism>
<comment type="caution">
    <text evidence="1">The sequence shown here is derived from an EMBL/GenBank/DDBJ whole genome shotgun (WGS) entry which is preliminary data.</text>
</comment>
<evidence type="ECO:0000313" key="2">
    <source>
        <dbReference type="Proteomes" id="UP001637994"/>
    </source>
</evidence>